<organism evidence="1 2">
    <name type="scientific">Candidatus Wallbacteria bacterium HGW-Wallbacteria-1</name>
    <dbReference type="NCBI Taxonomy" id="2013854"/>
    <lineage>
        <taxon>Bacteria</taxon>
        <taxon>Candidatus Walliibacteriota</taxon>
    </lineage>
</organism>
<proteinExistence type="predicted"/>
<protein>
    <recommendedName>
        <fullName evidence="3">Nucleoside 2-deoxyribosyltransferase</fullName>
    </recommendedName>
</protein>
<dbReference type="EMBL" id="PGXC01000027">
    <property type="protein sequence ID" value="PKK89040.1"/>
    <property type="molecule type" value="Genomic_DNA"/>
</dbReference>
<name>A0A2N1PL39_9BACT</name>
<dbReference type="AlphaFoldDB" id="A0A2N1PL39"/>
<comment type="caution">
    <text evidence="1">The sequence shown here is derived from an EMBL/GenBank/DDBJ whole genome shotgun (WGS) entry which is preliminary data.</text>
</comment>
<gene>
    <name evidence="1" type="ORF">CVV64_16265</name>
</gene>
<evidence type="ECO:0000313" key="2">
    <source>
        <dbReference type="Proteomes" id="UP000233256"/>
    </source>
</evidence>
<accession>A0A2N1PL39</accession>
<dbReference type="Proteomes" id="UP000233256">
    <property type="component" value="Unassembled WGS sequence"/>
</dbReference>
<reference evidence="1 2" key="1">
    <citation type="journal article" date="2017" name="ISME J.">
        <title>Potential for microbial H2 and metal transformations associated with novel bacteria and archaea in deep terrestrial subsurface sediments.</title>
        <authorList>
            <person name="Hernsdorf A.W."/>
            <person name="Amano Y."/>
            <person name="Miyakawa K."/>
            <person name="Ise K."/>
            <person name="Suzuki Y."/>
            <person name="Anantharaman K."/>
            <person name="Probst A."/>
            <person name="Burstein D."/>
            <person name="Thomas B.C."/>
            <person name="Banfield J.F."/>
        </authorList>
    </citation>
    <scope>NUCLEOTIDE SEQUENCE [LARGE SCALE GENOMIC DNA]</scope>
    <source>
        <strain evidence="1">HGW-Wallbacteria-1</strain>
    </source>
</reference>
<sequence>MTYSEKCVLCEAEADFEDYPIAFMLKISCGNCSTYTILRNAYDDLKDDQSYRKNERHLISGYFRELSERGLAQEKTFTLEEINRIISLPWVPKSVEDKANKLLSYIDRRSSYFQEPIEINFDTPAIAYCKNPRELACLYHELGKLNLINTNGQAPKGTHAMMARLTLTGAKEVERLKQASPNSKQCFVAMRFDQQMDNIYKNHIDSAVKATGFEPLRINDKEHNGDICDHIIGEIKKSRFLIADFTGLRPGVYYEAGFAHGLGLPVIFTCHEDWFDKEIDRQIKGTFPDGNPCECTEKTLRSVHFDLEHRNFIIWKNGPELQDKLIKRINATIS</sequence>
<evidence type="ECO:0008006" key="3">
    <source>
        <dbReference type="Google" id="ProtNLM"/>
    </source>
</evidence>
<dbReference type="Gene3D" id="3.40.50.450">
    <property type="match status" value="1"/>
</dbReference>
<evidence type="ECO:0000313" key="1">
    <source>
        <dbReference type="EMBL" id="PKK89040.1"/>
    </source>
</evidence>